<evidence type="ECO:0000256" key="1">
    <source>
        <dbReference type="SAM" id="SignalP"/>
    </source>
</evidence>
<organism evidence="3 4">
    <name type="scientific">Profundicola chukchiensis</name>
    <dbReference type="NCBI Taxonomy" id="2961959"/>
    <lineage>
        <taxon>Bacteria</taxon>
        <taxon>Pseudomonadati</taxon>
        <taxon>Bacteroidota</taxon>
        <taxon>Flavobacteriia</taxon>
        <taxon>Flavobacteriales</taxon>
        <taxon>Weeksellaceae</taxon>
        <taxon>Profundicola</taxon>
    </lineage>
</organism>
<keyword evidence="4" id="KW-1185">Reference proteome</keyword>
<reference evidence="3" key="1">
    <citation type="submission" date="2022-07" db="EMBL/GenBank/DDBJ databases">
        <title>Description and genome-wide analysis of Profundicola chukchiensis gen. nov., sp. nov., marine bacteria isolated from bottom sediments of the Chukchi Sea.</title>
        <authorList>
            <person name="Romanenko L."/>
            <person name="Otstavnykh N."/>
            <person name="Kurilenko V."/>
            <person name="Eremeev V."/>
            <person name="Velansky P."/>
            <person name="Mikhailov V."/>
            <person name="Isaeva M."/>
        </authorList>
    </citation>
    <scope>NUCLEOTIDE SEQUENCE</scope>
    <source>
        <strain evidence="3">KMM 9713</strain>
    </source>
</reference>
<proteinExistence type="predicted"/>
<evidence type="ECO:0000313" key="3">
    <source>
        <dbReference type="EMBL" id="MDG4945793.1"/>
    </source>
</evidence>
<accession>A0A9X4RU56</accession>
<dbReference type="InterPro" id="IPR005184">
    <property type="entry name" value="DUF306_Meta_HslJ"/>
</dbReference>
<dbReference type="InterPro" id="IPR038670">
    <property type="entry name" value="HslJ-like_sf"/>
</dbReference>
<comment type="caution">
    <text evidence="3">The sequence shown here is derived from an EMBL/GenBank/DDBJ whole genome shotgun (WGS) entry which is preliminary data.</text>
</comment>
<dbReference type="PANTHER" id="PTHR35535:SF1">
    <property type="entry name" value="HEAT SHOCK PROTEIN HSLJ"/>
    <property type="match status" value="1"/>
</dbReference>
<dbReference type="AlphaFoldDB" id="A0A9X4RU56"/>
<keyword evidence="1" id="KW-0732">Signal</keyword>
<evidence type="ECO:0000313" key="4">
    <source>
        <dbReference type="Proteomes" id="UP001152599"/>
    </source>
</evidence>
<evidence type="ECO:0000259" key="2">
    <source>
        <dbReference type="Pfam" id="PF03724"/>
    </source>
</evidence>
<dbReference type="EMBL" id="JANCMU010000002">
    <property type="protein sequence ID" value="MDG4945793.1"/>
    <property type="molecule type" value="Genomic_DNA"/>
</dbReference>
<sequence length="135" mass="15334">MKALHLLLASLLLLLFSCGTVNKITADTGLKNQWTLQNDNADQIGMNDEPISISFGLEEDNKISGFAGCNYYGGDYYKSEDQITFSGIYATKRACPDLETETEFLRLLESVDRFEIKGNNLYLYKGKLLYLHFKR</sequence>
<dbReference type="RefSeq" id="WP_304420355.1">
    <property type="nucleotide sequence ID" value="NZ_JANCMU010000002.1"/>
</dbReference>
<name>A0A9X4RU56_9FLAO</name>
<feature type="domain" description="DUF306" evidence="2">
    <location>
        <begin position="32"/>
        <end position="125"/>
    </location>
</feature>
<dbReference type="InterPro" id="IPR053147">
    <property type="entry name" value="Hsp_HslJ-like"/>
</dbReference>
<protein>
    <submittedName>
        <fullName evidence="3">META domain-containing protein</fullName>
    </submittedName>
</protein>
<dbReference type="PROSITE" id="PS51257">
    <property type="entry name" value="PROKAR_LIPOPROTEIN"/>
    <property type="match status" value="1"/>
</dbReference>
<dbReference type="Proteomes" id="UP001152599">
    <property type="component" value="Unassembled WGS sequence"/>
</dbReference>
<dbReference type="Pfam" id="PF03724">
    <property type="entry name" value="META"/>
    <property type="match status" value="1"/>
</dbReference>
<feature type="signal peptide" evidence="1">
    <location>
        <begin position="1"/>
        <end position="26"/>
    </location>
</feature>
<gene>
    <name evidence="3" type="ORF">NMK71_05155</name>
</gene>
<feature type="chain" id="PRO_5040823430" evidence="1">
    <location>
        <begin position="27"/>
        <end position="135"/>
    </location>
</feature>
<dbReference type="PANTHER" id="PTHR35535">
    <property type="entry name" value="HEAT SHOCK PROTEIN HSLJ"/>
    <property type="match status" value="1"/>
</dbReference>
<dbReference type="Gene3D" id="2.40.128.270">
    <property type="match status" value="1"/>
</dbReference>